<evidence type="ECO:0000256" key="1">
    <source>
        <dbReference type="RuleBase" id="RU362044"/>
    </source>
</evidence>
<feature type="transmembrane region" description="Helical" evidence="1">
    <location>
        <begin position="326"/>
        <end position="349"/>
    </location>
</feature>
<gene>
    <name evidence="2" type="ORF">Rifp1Sym_eu00050</name>
</gene>
<keyword evidence="1" id="KW-0472">Membrane</keyword>
<keyword evidence="1" id="KW-1133">Transmembrane helix</keyword>
<dbReference type="EMBL" id="AFOC01000126">
    <property type="protein sequence ID" value="EGV49969.1"/>
    <property type="molecule type" value="Genomic_DNA"/>
</dbReference>
<dbReference type="PATRIC" id="fig|1048808.3.peg.3092"/>
<dbReference type="NCBIfam" id="TIGR00056">
    <property type="entry name" value="MlaE family lipid ABC transporter permease subunit"/>
    <property type="match status" value="1"/>
</dbReference>
<sequence>MWNSISGGSVEAREPASLRIDAADETTLKISFVGAWLGDGRPLDGNGLIEQIRAAGSSLTRIEFDSSALSGWDSGFVTLLLRLSEWAGSESVAFDDEGVPGGARRLLRLAQAVPEREGARREPKRQTLLSVLGGWAIAFVTDLAAFVTFIGEWLLALLRFFSGRARFRWVDFGHFLQSAGVEALPIVSLISLLVGAVLAFVGAVQLQMFGAQIYVANLVGLGMVREMGAMMTAIIMAGRTGSAYAAQLGSMQVNEEVDALRTFGISPMEYLVLPRSLSLILMLPLLCIWSDVLGIVGGLIVAAALLDISLLHYLQQTQEAINLMDVLTGMIKGLIFAVVIALSGCLRGLQSERNSAAVGKATTSAMVTAILLIVVWDAITTIIYNRLGI</sequence>
<keyword evidence="1" id="KW-1003">Cell membrane</keyword>
<dbReference type="PANTHER" id="PTHR30188:SF3">
    <property type="entry name" value="ABC TRANSPORTER PERMEASE"/>
    <property type="match status" value="1"/>
</dbReference>
<dbReference type="Proteomes" id="UP000004491">
    <property type="component" value="Unassembled WGS sequence"/>
</dbReference>
<name>G2DHD9_9GAMM</name>
<evidence type="ECO:0000313" key="2">
    <source>
        <dbReference type="EMBL" id="EGV49969.1"/>
    </source>
</evidence>
<comment type="similarity">
    <text evidence="1">Belongs to the MlaE permease family.</text>
</comment>
<dbReference type="InterPro" id="IPR003453">
    <property type="entry name" value="ABC_MlaE_roteobac"/>
</dbReference>
<dbReference type="GO" id="GO:0005548">
    <property type="term" value="F:phospholipid transporter activity"/>
    <property type="evidence" value="ECO:0007669"/>
    <property type="project" value="TreeGrafter"/>
</dbReference>
<comment type="subcellular location">
    <subcellularLocation>
        <location evidence="1">Cell inner membrane</location>
        <topology evidence="1">Multi-pass membrane protein</topology>
    </subcellularLocation>
</comment>
<accession>G2DHD9</accession>
<feature type="transmembrane region" description="Helical" evidence="1">
    <location>
        <begin position="132"/>
        <end position="158"/>
    </location>
</feature>
<keyword evidence="1" id="KW-0812">Transmembrane</keyword>
<keyword evidence="3" id="KW-1185">Reference proteome</keyword>
<dbReference type="InterPro" id="IPR030802">
    <property type="entry name" value="Permease_MalE"/>
</dbReference>
<organism evidence="2 3">
    <name type="scientific">endosymbiont of Riftia pachyptila</name>
    <name type="common">vent Ph05</name>
    <dbReference type="NCBI Taxonomy" id="1048808"/>
    <lineage>
        <taxon>Bacteria</taxon>
        <taxon>Pseudomonadati</taxon>
        <taxon>Pseudomonadota</taxon>
        <taxon>Gammaproteobacteria</taxon>
        <taxon>sulfur-oxidizing symbionts</taxon>
    </lineage>
</organism>
<reference evidence="2" key="1">
    <citation type="journal article" date="2011" name="ISME J.">
        <title>The endosymbionts of the deep-sea tubeworms Riftia pachyptila and Tevnia jerichonana share an identical physiology as revealed by proteogenomic analyses.</title>
        <authorList>
            <person name="Gardebrecht A."/>
            <person name="Markert S."/>
            <person name="Felbeck H."/>
            <person name="Thuermer A."/>
            <person name="Albrecht D."/>
            <person name="Wollherr A."/>
            <person name="Kabisch J."/>
            <person name="Lehmann R."/>
            <person name="Daniel R."/>
            <person name="Liesegang H."/>
            <person name="Hecker M."/>
            <person name="Sievert S.M."/>
            <person name="Schweder T."/>
        </authorList>
    </citation>
    <scope>NUCLEOTIDE SEQUENCE [LARGE SCALE GENOMIC DNA]</scope>
</reference>
<dbReference type="Pfam" id="PF02405">
    <property type="entry name" value="MlaE"/>
    <property type="match status" value="1"/>
</dbReference>
<dbReference type="AlphaFoldDB" id="G2DHD9"/>
<protein>
    <submittedName>
        <fullName evidence="2">Uncharacterized protein</fullName>
    </submittedName>
</protein>
<comment type="caution">
    <text evidence="2">The sequence shown here is derived from an EMBL/GenBank/DDBJ whole genome shotgun (WGS) entry which is preliminary data.</text>
</comment>
<feature type="transmembrane region" description="Helical" evidence="1">
    <location>
        <begin position="179"/>
        <end position="200"/>
    </location>
</feature>
<dbReference type="GO" id="GO:0043190">
    <property type="term" value="C:ATP-binding cassette (ABC) transporter complex"/>
    <property type="evidence" value="ECO:0007669"/>
    <property type="project" value="InterPro"/>
</dbReference>
<proteinExistence type="inferred from homology"/>
<dbReference type="PANTHER" id="PTHR30188">
    <property type="entry name" value="ABC TRANSPORTER PERMEASE PROTEIN-RELATED"/>
    <property type="match status" value="1"/>
</dbReference>
<feature type="transmembrane region" description="Helical" evidence="1">
    <location>
        <begin position="361"/>
        <end position="384"/>
    </location>
</feature>
<keyword evidence="1" id="KW-0997">Cell inner membrane</keyword>
<evidence type="ECO:0000313" key="3">
    <source>
        <dbReference type="Proteomes" id="UP000004491"/>
    </source>
</evidence>
<feature type="transmembrane region" description="Helical" evidence="1">
    <location>
        <begin position="206"/>
        <end position="224"/>
    </location>
</feature>
<feature type="transmembrane region" description="Helical" evidence="1">
    <location>
        <begin position="277"/>
        <end position="306"/>
    </location>
</feature>